<organism evidence="4 5">
    <name type="scientific">Zostera marina</name>
    <name type="common">Eelgrass</name>
    <dbReference type="NCBI Taxonomy" id="29655"/>
    <lineage>
        <taxon>Eukaryota</taxon>
        <taxon>Viridiplantae</taxon>
        <taxon>Streptophyta</taxon>
        <taxon>Embryophyta</taxon>
        <taxon>Tracheophyta</taxon>
        <taxon>Spermatophyta</taxon>
        <taxon>Magnoliopsida</taxon>
        <taxon>Liliopsida</taxon>
        <taxon>Zosteraceae</taxon>
        <taxon>Zostera</taxon>
    </lineage>
</organism>
<dbReference type="AlphaFoldDB" id="A0A0K9Q166"/>
<proteinExistence type="predicted"/>
<dbReference type="PROSITE" id="PS51375">
    <property type="entry name" value="PPR"/>
    <property type="match status" value="4"/>
</dbReference>
<evidence type="ECO:0000313" key="4">
    <source>
        <dbReference type="EMBL" id="KMZ74242.1"/>
    </source>
</evidence>
<dbReference type="Pfam" id="PF14432">
    <property type="entry name" value="DYW_deaminase"/>
    <property type="match status" value="1"/>
</dbReference>
<dbReference type="PANTHER" id="PTHR47926:SF444">
    <property type="entry name" value="PENTATRICOPEPTIDE REPEAT-CONTAINING PROTEIN"/>
    <property type="match status" value="1"/>
</dbReference>
<protein>
    <submittedName>
        <fullName evidence="4">Pentatricopeptide repeat-containing protein</fullName>
    </submittedName>
</protein>
<keyword evidence="5" id="KW-1185">Reference proteome</keyword>
<feature type="repeat" description="PPR" evidence="2">
    <location>
        <begin position="182"/>
        <end position="216"/>
    </location>
</feature>
<dbReference type="GO" id="GO:0008270">
    <property type="term" value="F:zinc ion binding"/>
    <property type="evidence" value="ECO:0007669"/>
    <property type="project" value="InterPro"/>
</dbReference>
<dbReference type="Pfam" id="PF13041">
    <property type="entry name" value="PPR_2"/>
    <property type="match status" value="4"/>
</dbReference>
<dbReference type="PANTHER" id="PTHR47926">
    <property type="entry name" value="PENTATRICOPEPTIDE REPEAT-CONTAINING PROTEIN"/>
    <property type="match status" value="1"/>
</dbReference>
<feature type="repeat" description="PPR" evidence="2">
    <location>
        <begin position="244"/>
        <end position="278"/>
    </location>
</feature>
<keyword evidence="1" id="KW-0677">Repeat</keyword>
<evidence type="ECO:0000259" key="3">
    <source>
        <dbReference type="Pfam" id="PF14432"/>
    </source>
</evidence>
<dbReference type="FunFam" id="1.25.40.10:FF:000125">
    <property type="entry name" value="Pentatricopeptide repeat-containing protein"/>
    <property type="match status" value="1"/>
</dbReference>
<dbReference type="InterPro" id="IPR046960">
    <property type="entry name" value="PPR_At4g14850-like_plant"/>
</dbReference>
<dbReference type="GO" id="GO:0003723">
    <property type="term" value="F:RNA binding"/>
    <property type="evidence" value="ECO:0000318"/>
    <property type="project" value="GO_Central"/>
</dbReference>
<dbReference type="GO" id="GO:0048731">
    <property type="term" value="P:system development"/>
    <property type="evidence" value="ECO:0007669"/>
    <property type="project" value="UniProtKB-ARBA"/>
</dbReference>
<dbReference type="Proteomes" id="UP000036987">
    <property type="component" value="Unassembled WGS sequence"/>
</dbReference>
<accession>A0A0K9Q166</accession>
<dbReference type="GO" id="GO:0009451">
    <property type="term" value="P:RNA modification"/>
    <property type="evidence" value="ECO:0000318"/>
    <property type="project" value="GO_Central"/>
</dbReference>
<evidence type="ECO:0000256" key="1">
    <source>
        <dbReference type="ARBA" id="ARBA00022737"/>
    </source>
</evidence>
<dbReference type="NCBIfam" id="TIGR00756">
    <property type="entry name" value="PPR"/>
    <property type="match status" value="5"/>
</dbReference>
<comment type="caution">
    <text evidence="4">The sequence shown here is derived from an EMBL/GenBank/DDBJ whole genome shotgun (WGS) entry which is preliminary data.</text>
</comment>
<dbReference type="OrthoDB" id="185373at2759"/>
<dbReference type="FunFam" id="1.25.40.10:FF:000242">
    <property type="entry name" value="Pentatricopeptide repeat-containing protein"/>
    <property type="match status" value="1"/>
</dbReference>
<dbReference type="Pfam" id="PF01535">
    <property type="entry name" value="PPR"/>
    <property type="match status" value="1"/>
</dbReference>
<dbReference type="EMBL" id="LFYR01000379">
    <property type="protein sequence ID" value="KMZ74242.1"/>
    <property type="molecule type" value="Genomic_DNA"/>
</dbReference>
<feature type="repeat" description="PPR" evidence="2">
    <location>
        <begin position="306"/>
        <end position="340"/>
    </location>
</feature>
<reference evidence="5" key="1">
    <citation type="journal article" date="2016" name="Nature">
        <title>The genome of the seagrass Zostera marina reveals angiosperm adaptation to the sea.</title>
        <authorList>
            <person name="Olsen J.L."/>
            <person name="Rouze P."/>
            <person name="Verhelst B."/>
            <person name="Lin Y.-C."/>
            <person name="Bayer T."/>
            <person name="Collen J."/>
            <person name="Dattolo E."/>
            <person name="De Paoli E."/>
            <person name="Dittami S."/>
            <person name="Maumus F."/>
            <person name="Michel G."/>
            <person name="Kersting A."/>
            <person name="Lauritano C."/>
            <person name="Lohaus R."/>
            <person name="Toepel M."/>
            <person name="Tonon T."/>
            <person name="Vanneste K."/>
            <person name="Amirebrahimi M."/>
            <person name="Brakel J."/>
            <person name="Bostroem C."/>
            <person name="Chovatia M."/>
            <person name="Grimwood J."/>
            <person name="Jenkins J.W."/>
            <person name="Jueterbock A."/>
            <person name="Mraz A."/>
            <person name="Stam W.T."/>
            <person name="Tice H."/>
            <person name="Bornberg-Bauer E."/>
            <person name="Green P.J."/>
            <person name="Pearson G.A."/>
            <person name="Procaccini G."/>
            <person name="Duarte C.M."/>
            <person name="Schmutz J."/>
            <person name="Reusch T.B.H."/>
            <person name="Van de Peer Y."/>
        </authorList>
    </citation>
    <scope>NUCLEOTIDE SEQUENCE [LARGE SCALE GENOMIC DNA]</scope>
    <source>
        <strain evidence="5">cv. Finnish</strain>
    </source>
</reference>
<evidence type="ECO:0000313" key="5">
    <source>
        <dbReference type="Proteomes" id="UP000036987"/>
    </source>
</evidence>
<name>A0A0K9Q166_ZOSMR</name>
<dbReference type="Gene3D" id="1.25.40.10">
    <property type="entry name" value="Tetratricopeptide repeat domain"/>
    <property type="match status" value="4"/>
</dbReference>
<feature type="domain" description="DYW" evidence="3">
    <location>
        <begin position="645"/>
        <end position="730"/>
    </location>
</feature>
<feature type="repeat" description="PPR" evidence="2">
    <location>
        <begin position="414"/>
        <end position="448"/>
    </location>
</feature>
<dbReference type="InterPro" id="IPR011990">
    <property type="entry name" value="TPR-like_helical_dom_sf"/>
</dbReference>
<evidence type="ECO:0000256" key="2">
    <source>
        <dbReference type="PROSITE-ProRule" id="PRU00708"/>
    </source>
</evidence>
<sequence length="730" mass="81650">MLSSEPKRFLHRPPSSPVTFLQKLAQLITANVVCHPRILHDLLANLPNPPLISTTRLISLHYFHRSPPYAASFLHNTLIKSHSTTIYPEESIYCFIQMSRSGVSPDNFTYPFLLSALSHLRRRWLFEAVEGLGDQIHGQVAKRGFGSNIYVINTLLTFFAIDVEMGKARRLFDETFANGVVDVVTWNSIIHGYVKSGDLITAQNLFDEMPWKSDVSFSTMISAYTSTLDLDRAQFLIDSAEEGNVVTWNTMLTGLSKHGKMSSARKLFDKMPIKTIVSWNALVSGYAANGEMSLAMELFEMMPERDVVSWTAMISGYHRSSRYVEALEFFKSMLIDGTVKPTDATLIVVLSGCANLANLTLGRWVHAYIDRSNLLVSELRSSGTHLTPALIDMYSKCGETETALKLFYGISVKSVSAWNAMITGLAINGHGRESVDLFTEMQISGPKPNDITLVGVLTGCSHSGLINDGRRIFKSLTLGVYGGVTPELKHYGCYIDMLSRSGHLREAAHVISLMQMEPDFIILNALLASCKTYGNSEIARKFQSKFIELSSEPAVPEESKVGGRILVSKIYAGDGEWEKEEHMRAGLRRKQVGWSSIEKDGTVHRFIAGDRSHRQTHAIYSWVDEMVVKLRSEEGYNAAAAEGDVLVDLCEEDRESWGARHSEKLALGFAMLLDGGSGDIVKIVKNLRMCRDCHIFFKHVSKASKKVILVRDRIRFHRFVNGVCSCRDFW</sequence>
<dbReference type="InterPro" id="IPR002885">
    <property type="entry name" value="PPR_rpt"/>
</dbReference>
<dbReference type="InterPro" id="IPR032867">
    <property type="entry name" value="DYW_dom"/>
</dbReference>
<gene>
    <name evidence="4" type="ORF">ZOSMA_132G00150</name>
</gene>